<proteinExistence type="predicted"/>
<dbReference type="Gene3D" id="3.90.950.10">
    <property type="match status" value="1"/>
</dbReference>
<gene>
    <name evidence="2" type="ORF">A2660_01090</name>
</gene>
<evidence type="ECO:0008006" key="4">
    <source>
        <dbReference type="Google" id="ProtNLM"/>
    </source>
</evidence>
<dbReference type="Pfam" id="PF01725">
    <property type="entry name" value="Ham1p_like"/>
    <property type="match status" value="1"/>
</dbReference>
<evidence type="ECO:0000313" key="3">
    <source>
        <dbReference type="Proteomes" id="UP000176233"/>
    </source>
</evidence>
<keyword evidence="1" id="KW-0378">Hydrolase</keyword>
<evidence type="ECO:0000256" key="1">
    <source>
        <dbReference type="ARBA" id="ARBA00022801"/>
    </source>
</evidence>
<dbReference type="InterPro" id="IPR002637">
    <property type="entry name" value="RdgB/HAM1"/>
</dbReference>
<protein>
    <recommendedName>
        <fullName evidence="4">Non-canonical purine NTP pyrophosphatase</fullName>
    </recommendedName>
</protein>
<dbReference type="Proteomes" id="UP000176233">
    <property type="component" value="Unassembled WGS sequence"/>
</dbReference>
<accession>A0A1F5NSE9</accession>
<organism evidence="2 3">
    <name type="scientific">Candidatus Doudnabacteria bacterium RIFCSPHIGHO2_01_FULL_45_18</name>
    <dbReference type="NCBI Taxonomy" id="1817823"/>
    <lineage>
        <taxon>Bacteria</taxon>
        <taxon>Candidatus Doudnaibacteriota</taxon>
    </lineage>
</organism>
<name>A0A1F5NSE9_9BACT</name>
<dbReference type="SUPFAM" id="SSF52972">
    <property type="entry name" value="ITPase-like"/>
    <property type="match status" value="1"/>
</dbReference>
<reference evidence="2 3" key="1">
    <citation type="journal article" date="2016" name="Nat. Commun.">
        <title>Thousands of microbial genomes shed light on interconnected biogeochemical processes in an aquifer system.</title>
        <authorList>
            <person name="Anantharaman K."/>
            <person name="Brown C.T."/>
            <person name="Hug L.A."/>
            <person name="Sharon I."/>
            <person name="Castelle C.J."/>
            <person name="Probst A.J."/>
            <person name="Thomas B.C."/>
            <person name="Singh A."/>
            <person name="Wilkins M.J."/>
            <person name="Karaoz U."/>
            <person name="Brodie E.L."/>
            <person name="Williams K.H."/>
            <person name="Hubbard S.S."/>
            <person name="Banfield J.F."/>
        </authorList>
    </citation>
    <scope>NUCLEOTIDE SEQUENCE [LARGE SCALE GENOMIC DNA]</scope>
</reference>
<sequence length="194" mass="21702">MNKLLIATTNPAKFAEYRKLLANSGMELVSLTDVGLSEIPQETGKTFEENAIIKAKFYSQKCGLPALADDGGLEIEAIGQSGIHTPNLPDEEIINDIINRMKNVPEDQRKCKLSVAIALSTPYGIMTSFSDVVGTIPLKPSEKRLAGYPFRSLIFLPSYNKYYIDITDEEDEVLNHRRHALEKIQDMVQELSNR</sequence>
<dbReference type="EMBL" id="MFEJ01000016">
    <property type="protein sequence ID" value="OGE80280.1"/>
    <property type="molecule type" value="Genomic_DNA"/>
</dbReference>
<dbReference type="InterPro" id="IPR029001">
    <property type="entry name" value="ITPase-like_fam"/>
</dbReference>
<dbReference type="AlphaFoldDB" id="A0A1F5NSE9"/>
<comment type="caution">
    <text evidence="2">The sequence shown here is derived from an EMBL/GenBank/DDBJ whole genome shotgun (WGS) entry which is preliminary data.</text>
</comment>
<dbReference type="GO" id="GO:0009143">
    <property type="term" value="P:nucleoside triphosphate catabolic process"/>
    <property type="evidence" value="ECO:0007669"/>
    <property type="project" value="InterPro"/>
</dbReference>
<evidence type="ECO:0000313" key="2">
    <source>
        <dbReference type="EMBL" id="OGE80280.1"/>
    </source>
</evidence>
<dbReference type="GO" id="GO:0047429">
    <property type="term" value="F:nucleoside triphosphate diphosphatase activity"/>
    <property type="evidence" value="ECO:0007669"/>
    <property type="project" value="InterPro"/>
</dbReference>